<dbReference type="STRING" id="5486.A0A367YL81"/>
<dbReference type="Proteomes" id="UP000253472">
    <property type="component" value="Unassembled WGS sequence"/>
</dbReference>
<proteinExistence type="predicted"/>
<evidence type="ECO:0000313" key="3">
    <source>
        <dbReference type="EMBL" id="RCK66537.1"/>
    </source>
</evidence>
<sequence>MSKSKLSHTHRLGRVSKHHHLGHHISDDELQPQSHCTQQQGDTKSIKNTSSTAHWATQVQHQVATRLCNNNIPLANSAAFPLGLPEPPNHPTASDVTASTQVQRNKCNQLTSLQVAQLQQQKNEEQQKQAQHQILLLQLQAAATAPTATATTTTTPTAATTISIGNQLNTLKLGDRVNTSTPPPPGCLLPRQVRSNRSF</sequence>
<feature type="region of interest" description="Disordered" evidence="2">
    <location>
        <begin position="25"/>
        <end position="53"/>
    </location>
</feature>
<comment type="caution">
    <text evidence="3">The sequence shown here is derived from an EMBL/GenBank/DDBJ whole genome shotgun (WGS) entry which is preliminary data.</text>
</comment>
<accession>A0A367YL81</accession>
<dbReference type="AlphaFoldDB" id="A0A367YL81"/>
<keyword evidence="1" id="KW-0175">Coiled coil</keyword>
<feature type="compositionally biased region" description="Polar residues" evidence="2">
    <location>
        <begin position="31"/>
        <end position="53"/>
    </location>
</feature>
<organism evidence="3 4">
    <name type="scientific">Candida viswanathii</name>
    <dbReference type="NCBI Taxonomy" id="5486"/>
    <lineage>
        <taxon>Eukaryota</taxon>
        <taxon>Fungi</taxon>
        <taxon>Dikarya</taxon>
        <taxon>Ascomycota</taxon>
        <taxon>Saccharomycotina</taxon>
        <taxon>Pichiomycetes</taxon>
        <taxon>Debaryomycetaceae</taxon>
        <taxon>Candida/Lodderomyces clade</taxon>
        <taxon>Candida</taxon>
    </lineage>
</organism>
<reference evidence="3 4" key="1">
    <citation type="submission" date="2018-06" db="EMBL/GenBank/DDBJ databases">
        <title>Whole genome sequencing of Candida tropicalis (genome annotated by CSBL at Korea University).</title>
        <authorList>
            <person name="Ahn J."/>
        </authorList>
    </citation>
    <scope>NUCLEOTIDE SEQUENCE [LARGE SCALE GENOMIC DNA]</scope>
    <source>
        <strain evidence="3 4">ATCC 20962</strain>
    </source>
</reference>
<dbReference type="EMBL" id="QLNQ01000010">
    <property type="protein sequence ID" value="RCK66537.1"/>
    <property type="molecule type" value="Genomic_DNA"/>
</dbReference>
<evidence type="ECO:0000256" key="2">
    <source>
        <dbReference type="SAM" id="MobiDB-lite"/>
    </source>
</evidence>
<evidence type="ECO:0000313" key="4">
    <source>
        <dbReference type="Proteomes" id="UP000253472"/>
    </source>
</evidence>
<keyword evidence="4" id="KW-1185">Reference proteome</keyword>
<gene>
    <name evidence="3" type="ORF">Cantr_03545</name>
</gene>
<evidence type="ECO:0000256" key="1">
    <source>
        <dbReference type="SAM" id="Coils"/>
    </source>
</evidence>
<feature type="region of interest" description="Disordered" evidence="2">
    <location>
        <begin position="175"/>
        <end position="199"/>
    </location>
</feature>
<feature type="region of interest" description="Disordered" evidence="2">
    <location>
        <begin position="1"/>
        <end position="20"/>
    </location>
</feature>
<name>A0A367YL81_9ASCO</name>
<protein>
    <submittedName>
        <fullName evidence="3">Uncharacterized protein</fullName>
    </submittedName>
</protein>
<feature type="coiled-coil region" evidence="1">
    <location>
        <begin position="108"/>
        <end position="135"/>
    </location>
</feature>